<dbReference type="InterPro" id="IPR010207">
    <property type="entry name" value="Elect_transpt_cplx_RnfB/RsxB"/>
</dbReference>
<feature type="domain" description="4Fe-4S ferredoxin-type" evidence="12">
    <location>
        <begin position="238"/>
        <end position="267"/>
    </location>
</feature>
<dbReference type="HAMAP" id="MF_00463">
    <property type="entry name" value="RsxB_RnfB"/>
    <property type="match status" value="1"/>
</dbReference>
<comment type="subunit">
    <text evidence="10">The complex is composed of six subunits: RnfA, RnfB, RnfC, RnfD, RnfE and RnfG.</text>
</comment>
<feature type="binding site" evidence="10">
    <location>
        <position position="144"/>
    </location>
    <ligand>
        <name>[4Fe-4S] cluster</name>
        <dbReference type="ChEBI" id="CHEBI:49883"/>
        <label>2</label>
    </ligand>
</feature>
<evidence type="ECO:0000256" key="2">
    <source>
        <dbReference type="ARBA" id="ARBA00022485"/>
    </source>
</evidence>
<evidence type="ECO:0000259" key="12">
    <source>
        <dbReference type="PROSITE" id="PS51379"/>
    </source>
</evidence>
<dbReference type="Proteomes" id="UP001482154">
    <property type="component" value="Unassembled WGS sequence"/>
</dbReference>
<evidence type="ECO:0000259" key="13">
    <source>
        <dbReference type="PROSITE" id="PS51656"/>
    </source>
</evidence>
<keyword evidence="2 10" id="KW-0004">4Fe-4S</keyword>
<feature type="binding site" evidence="10">
    <location>
        <position position="76"/>
    </location>
    <ligand>
        <name>[4Fe-4S] cluster</name>
        <dbReference type="ChEBI" id="CHEBI:49883"/>
        <label>1</label>
    </ligand>
</feature>
<dbReference type="InterPro" id="IPR017900">
    <property type="entry name" value="4Fe4S_Fe_S_CS"/>
</dbReference>
<comment type="cofactor">
    <cofactor evidence="10">
        <name>[4Fe-4S] cluster</name>
        <dbReference type="ChEBI" id="CHEBI:49883"/>
    </cofactor>
    <text evidence="10">Binds 3 [4Fe-4S] clusters.</text>
</comment>
<organism evidence="14 15">
    <name type="scientific">Anaerostipes amylophilus</name>
    <dbReference type="NCBI Taxonomy" id="2981779"/>
    <lineage>
        <taxon>Bacteria</taxon>
        <taxon>Bacillati</taxon>
        <taxon>Bacillota</taxon>
        <taxon>Clostridia</taxon>
        <taxon>Lachnospirales</taxon>
        <taxon>Lachnospiraceae</taxon>
        <taxon>Anaerostipes</taxon>
    </lineage>
</organism>
<dbReference type="SUPFAM" id="SSF54862">
    <property type="entry name" value="4Fe-4S ferredoxins"/>
    <property type="match status" value="2"/>
</dbReference>
<keyword evidence="1 10" id="KW-0813">Transport</keyword>
<dbReference type="PANTHER" id="PTHR43560">
    <property type="entry name" value="ION-TRANSLOCATING OXIDOREDUCTASE COMPLEX SUBUNIT B"/>
    <property type="match status" value="1"/>
</dbReference>
<evidence type="ECO:0000313" key="14">
    <source>
        <dbReference type="EMBL" id="MEQ2711826.1"/>
    </source>
</evidence>
<evidence type="ECO:0000256" key="1">
    <source>
        <dbReference type="ARBA" id="ARBA00022448"/>
    </source>
</evidence>
<feature type="domain" description="4Fe-4S" evidence="13">
    <location>
        <begin position="34"/>
        <end position="93"/>
    </location>
</feature>
<keyword evidence="9 10" id="KW-0472">Membrane</keyword>
<comment type="similarity">
    <text evidence="10">Belongs to the 4Fe4S bacterial-type ferredoxin family. RnfB subfamily.</text>
</comment>
<dbReference type="Gene3D" id="3.30.70.20">
    <property type="match status" value="2"/>
</dbReference>
<evidence type="ECO:0000256" key="3">
    <source>
        <dbReference type="ARBA" id="ARBA00022723"/>
    </source>
</evidence>
<dbReference type="PROSITE" id="PS51379">
    <property type="entry name" value="4FE4S_FER_2"/>
    <property type="match status" value="3"/>
</dbReference>
<keyword evidence="10" id="KW-1003">Cell membrane</keyword>
<feature type="binding site" evidence="10">
    <location>
        <position position="154"/>
    </location>
    <ligand>
        <name>[4Fe-4S] cluster</name>
        <dbReference type="ChEBI" id="CHEBI:49883"/>
        <label>3</label>
    </ligand>
</feature>
<name>A0ABV1IX76_9FIRM</name>
<gene>
    <name evidence="10" type="primary">rnfB</name>
    <name evidence="14" type="ORF">AAAU51_11685</name>
</gene>
<dbReference type="RefSeq" id="WP_055197896.1">
    <property type="nucleotide sequence ID" value="NZ_JAOQJG010000006.1"/>
</dbReference>
<evidence type="ECO:0000256" key="7">
    <source>
        <dbReference type="ARBA" id="ARBA00023004"/>
    </source>
</evidence>
<dbReference type="PROSITE" id="PS00198">
    <property type="entry name" value="4FE4S_FER_1"/>
    <property type="match status" value="1"/>
</dbReference>
<evidence type="ECO:0000256" key="10">
    <source>
        <dbReference type="HAMAP-Rule" id="MF_00463"/>
    </source>
</evidence>
<keyword evidence="15" id="KW-1185">Reference proteome</keyword>
<feature type="binding site" evidence="10">
    <location>
        <position position="183"/>
    </location>
    <ligand>
        <name>[4Fe-4S] cluster</name>
        <dbReference type="ChEBI" id="CHEBI:49883"/>
        <label>2</label>
    </ligand>
</feature>
<keyword evidence="4 10" id="KW-0677">Repeat</keyword>
<dbReference type="EMBL" id="JBBNIN010000020">
    <property type="protein sequence ID" value="MEQ2711826.1"/>
    <property type="molecule type" value="Genomic_DNA"/>
</dbReference>
<feature type="binding site" evidence="10">
    <location>
        <position position="176"/>
    </location>
    <ligand>
        <name>[4Fe-4S] cluster</name>
        <dbReference type="ChEBI" id="CHEBI:49883"/>
        <label>3</label>
    </ligand>
</feature>
<dbReference type="PANTHER" id="PTHR43560:SF1">
    <property type="entry name" value="ION-TRANSLOCATING OXIDOREDUCTASE COMPLEX SUBUNIT B"/>
    <property type="match status" value="1"/>
</dbReference>
<feature type="binding site" evidence="10">
    <location>
        <position position="150"/>
    </location>
    <ligand>
        <name>[4Fe-4S] cluster</name>
        <dbReference type="ChEBI" id="CHEBI:49883"/>
        <label>2</label>
    </ligand>
</feature>
<dbReference type="Pfam" id="PF04060">
    <property type="entry name" value="FeS"/>
    <property type="match status" value="1"/>
</dbReference>
<feature type="binding site" evidence="10">
    <location>
        <position position="140"/>
    </location>
    <ligand>
        <name>[4Fe-4S] cluster</name>
        <dbReference type="ChEBI" id="CHEBI:49883"/>
        <label>2</label>
    </ligand>
</feature>
<dbReference type="InterPro" id="IPR057431">
    <property type="entry name" value="LdpA_Fe-S-bd"/>
</dbReference>
<reference evidence="14 15" key="1">
    <citation type="submission" date="2024-04" db="EMBL/GenBank/DDBJ databases">
        <title>Human intestinal bacterial collection.</title>
        <authorList>
            <person name="Pauvert C."/>
            <person name="Hitch T.C.A."/>
            <person name="Clavel T."/>
        </authorList>
    </citation>
    <scope>NUCLEOTIDE SEQUENCE [LARGE SCALE GENOMIC DNA]</scope>
    <source>
        <strain evidence="14 15">CLA-AA-H249</strain>
    </source>
</reference>
<keyword evidence="11" id="KW-1133">Transmembrane helix</keyword>
<evidence type="ECO:0000256" key="5">
    <source>
        <dbReference type="ARBA" id="ARBA00022967"/>
    </source>
</evidence>
<sequence length="283" mass="28902">MNISAILLAMVVVGGTGLLIAILLGIASEKFKVPVDEKEVAIRAELPGNNCGGCGYAGCDGLAKAIANGEAPVNGCPVGGAAAAEKISAIMGVEAGEFVKKVAFVKCAGTCEKASDKYQYSGVQSCIEAMNVPGAGPKGCEFGCMGFGSCAAVCPENAISIVNGIAHIDEEACVGCGKCAETCPKSLIDLVPENKKTRVQCSSKEFGKQVMSVCKAGCIGCKACEKVCKLGAIKVENNIAQIDYEKCVGCGLCAGKCPKGIITGKKLVPKKPAPKKPVEKKEA</sequence>
<keyword evidence="5 10" id="KW-1278">Translocase</keyword>
<dbReference type="Gene3D" id="1.10.15.40">
    <property type="entry name" value="Electron transport complex subunit B, putative Fe-S cluster"/>
    <property type="match status" value="1"/>
</dbReference>
<evidence type="ECO:0000256" key="8">
    <source>
        <dbReference type="ARBA" id="ARBA00023014"/>
    </source>
</evidence>
<dbReference type="InterPro" id="IPR017896">
    <property type="entry name" value="4Fe4S_Fe-S-bd"/>
</dbReference>
<evidence type="ECO:0000256" key="6">
    <source>
        <dbReference type="ARBA" id="ARBA00022982"/>
    </source>
</evidence>
<comment type="function">
    <text evidence="10">Part of a membrane-bound complex that couples electron transfer with translocation of ions across the membrane.</text>
</comment>
<dbReference type="InterPro" id="IPR007202">
    <property type="entry name" value="4Fe-4S_dom"/>
</dbReference>
<proteinExistence type="inferred from homology"/>
<comment type="subcellular location">
    <subcellularLocation>
        <location evidence="10">Cell membrane</location>
    </subcellularLocation>
</comment>
<feature type="binding site" evidence="10">
    <location>
        <position position="59"/>
    </location>
    <ligand>
        <name>[4Fe-4S] cluster</name>
        <dbReference type="ChEBI" id="CHEBI:49883"/>
        <label>1</label>
    </ligand>
</feature>
<evidence type="ECO:0000256" key="9">
    <source>
        <dbReference type="ARBA" id="ARBA00023136"/>
    </source>
</evidence>
<feature type="binding site" evidence="10">
    <location>
        <position position="54"/>
    </location>
    <ligand>
        <name>[4Fe-4S] cluster</name>
        <dbReference type="ChEBI" id="CHEBI:49883"/>
        <label>1</label>
    </ligand>
</feature>
<keyword evidence="11" id="KW-0812">Transmembrane</keyword>
<dbReference type="Pfam" id="PF12838">
    <property type="entry name" value="Fer4_7"/>
    <property type="match status" value="1"/>
</dbReference>
<evidence type="ECO:0000256" key="11">
    <source>
        <dbReference type="SAM" id="Phobius"/>
    </source>
</evidence>
<feature type="domain" description="4Fe-4S ferredoxin-type" evidence="12">
    <location>
        <begin position="164"/>
        <end position="193"/>
    </location>
</feature>
<keyword evidence="7 10" id="KW-0408">Iron</keyword>
<dbReference type="EC" id="7.-.-.-" evidence="10"/>
<evidence type="ECO:0000256" key="4">
    <source>
        <dbReference type="ARBA" id="ARBA00022737"/>
    </source>
</evidence>
<keyword evidence="6 10" id="KW-0249">Electron transport</keyword>
<feature type="transmembrane region" description="Helical" evidence="11">
    <location>
        <begin position="6"/>
        <end position="27"/>
    </location>
</feature>
<protein>
    <recommendedName>
        <fullName evidence="10">Ion-translocating oxidoreductase complex subunit B</fullName>
        <ecNumber evidence="10">7.-.-.-</ecNumber>
    </recommendedName>
    <alternativeName>
        <fullName evidence="10">Rnf electron transport complex subunit B</fullName>
    </alternativeName>
</protein>
<dbReference type="PROSITE" id="PS51656">
    <property type="entry name" value="4FE4S"/>
    <property type="match status" value="1"/>
</dbReference>
<feature type="binding site" evidence="10">
    <location>
        <position position="179"/>
    </location>
    <ligand>
        <name>[4Fe-4S] cluster</name>
        <dbReference type="ChEBI" id="CHEBI:49883"/>
        <label>3</label>
    </ligand>
</feature>
<comment type="caution">
    <text evidence="10">Lacks conserved residue(s) required for the propagation of feature annotation.</text>
</comment>
<feature type="region of interest" description="Hydrophobic" evidence="10">
    <location>
        <begin position="1"/>
        <end position="28"/>
    </location>
</feature>
<accession>A0ABV1IX76</accession>
<keyword evidence="3 10" id="KW-0479">Metal-binding</keyword>
<dbReference type="CDD" id="cd10549">
    <property type="entry name" value="MtMvhB_like"/>
    <property type="match status" value="1"/>
</dbReference>
<dbReference type="InterPro" id="IPR050395">
    <property type="entry name" value="4Fe4S_Ferredoxin_RnfB"/>
</dbReference>
<comment type="caution">
    <text evidence="14">The sequence shown here is derived from an EMBL/GenBank/DDBJ whole genome shotgun (WGS) entry which is preliminary data.</text>
</comment>
<evidence type="ECO:0000313" key="15">
    <source>
        <dbReference type="Proteomes" id="UP001482154"/>
    </source>
</evidence>
<keyword evidence="8 10" id="KW-0411">Iron-sulfur</keyword>
<dbReference type="Pfam" id="PF25160">
    <property type="entry name" value="LdpA_Fe-S-bd"/>
    <property type="match status" value="1"/>
</dbReference>
<feature type="domain" description="4Fe-4S ferredoxin-type" evidence="12">
    <location>
        <begin position="209"/>
        <end position="237"/>
    </location>
</feature>
<feature type="binding site" evidence="10">
    <location>
        <position position="173"/>
    </location>
    <ligand>
        <name>[4Fe-4S] cluster</name>
        <dbReference type="ChEBI" id="CHEBI:49883"/>
        <label>3</label>
    </ligand>
</feature>
<feature type="binding site" evidence="10">
    <location>
        <position position="51"/>
    </location>
    <ligand>
        <name>[4Fe-4S] cluster</name>
        <dbReference type="ChEBI" id="CHEBI:49883"/>
        <label>1</label>
    </ligand>
</feature>